<proteinExistence type="predicted"/>
<reference evidence="1" key="1">
    <citation type="submission" date="2022-07" db="EMBL/GenBank/DDBJ databases">
        <authorList>
            <person name="Criscuolo A."/>
        </authorList>
    </citation>
    <scope>NUCLEOTIDE SEQUENCE</scope>
    <source>
        <strain evidence="1">CIP103197</strain>
    </source>
</reference>
<gene>
    <name evidence="1" type="ORF">PSEHALCIP103_00983</name>
</gene>
<protein>
    <recommendedName>
        <fullName evidence="3">RcsF protein</fullName>
    </recommendedName>
</protein>
<dbReference type="Gene3D" id="3.30.110.70">
    <property type="entry name" value="Hypothetical protein apc22750. Chain B"/>
    <property type="match status" value="1"/>
</dbReference>
<name>A0A9W4QUY2_PSEHA</name>
<dbReference type="RefSeq" id="WP_033102846.1">
    <property type="nucleotide sequence ID" value="NZ_CAMAPB010000010.1"/>
</dbReference>
<organism evidence="1 2">
    <name type="scientific">Pseudoalteromonas haloplanktis</name>
    <name type="common">Alteromonas haloplanktis</name>
    <dbReference type="NCBI Taxonomy" id="228"/>
    <lineage>
        <taxon>Bacteria</taxon>
        <taxon>Pseudomonadati</taxon>
        <taxon>Pseudomonadota</taxon>
        <taxon>Gammaproteobacteria</taxon>
        <taxon>Alteromonadales</taxon>
        <taxon>Pseudoalteromonadaceae</taxon>
        <taxon>Pseudoalteromonas</taxon>
    </lineage>
</organism>
<evidence type="ECO:0008006" key="3">
    <source>
        <dbReference type="Google" id="ProtNLM"/>
    </source>
</evidence>
<dbReference type="PROSITE" id="PS51257">
    <property type="entry name" value="PROKAR_LIPOPROTEIN"/>
    <property type="match status" value="1"/>
</dbReference>
<evidence type="ECO:0000313" key="1">
    <source>
        <dbReference type="EMBL" id="CAH9054214.1"/>
    </source>
</evidence>
<dbReference type="AlphaFoldDB" id="A0A9W4QUY2"/>
<accession>A0A9W4QUY2</accession>
<keyword evidence="2" id="KW-1185">Reference proteome</keyword>
<dbReference type="Proteomes" id="UP001152447">
    <property type="component" value="Unassembled WGS sequence"/>
</dbReference>
<comment type="caution">
    <text evidence="1">The sequence shown here is derived from an EMBL/GenBank/DDBJ whole genome shotgun (WGS) entry which is preliminary data.</text>
</comment>
<sequence>MKYFSLLICAVSFLTGCNNVTYTTNIDDDVLSEHVSSHIKKRGLEQFYSVQDALDRGASPLGGIKGESCDVSDDTRTSSISYNRLKSQAIESLKNDVLYLGGNAFTLEQCQSVSRYNCDLAVICTGQAYNY</sequence>
<evidence type="ECO:0000313" key="2">
    <source>
        <dbReference type="Proteomes" id="UP001152447"/>
    </source>
</evidence>
<dbReference type="EMBL" id="CAMAPB010000010">
    <property type="protein sequence ID" value="CAH9054214.1"/>
    <property type="molecule type" value="Genomic_DNA"/>
</dbReference>